<feature type="region of interest" description="Disordered" evidence="1">
    <location>
        <begin position="220"/>
        <end position="247"/>
    </location>
</feature>
<protein>
    <submittedName>
        <fullName evidence="2">Uncharacterized protein</fullName>
    </submittedName>
</protein>
<accession>A0ABR2RDR7</accession>
<feature type="compositionally biased region" description="Basic and acidic residues" evidence="1">
    <location>
        <begin position="232"/>
        <end position="245"/>
    </location>
</feature>
<evidence type="ECO:0000313" key="2">
    <source>
        <dbReference type="EMBL" id="KAK9010914.1"/>
    </source>
</evidence>
<name>A0ABR2RDR7_9ROSI</name>
<dbReference type="EMBL" id="JBBPBN010000023">
    <property type="protein sequence ID" value="KAK9010914.1"/>
    <property type="molecule type" value="Genomic_DNA"/>
</dbReference>
<gene>
    <name evidence="2" type="ORF">V6N11_043781</name>
</gene>
<comment type="caution">
    <text evidence="2">The sequence shown here is derived from an EMBL/GenBank/DDBJ whole genome shotgun (WGS) entry which is preliminary data.</text>
</comment>
<dbReference type="Proteomes" id="UP001396334">
    <property type="component" value="Unassembled WGS sequence"/>
</dbReference>
<feature type="region of interest" description="Disordered" evidence="1">
    <location>
        <begin position="276"/>
        <end position="322"/>
    </location>
</feature>
<reference evidence="2 3" key="1">
    <citation type="journal article" date="2024" name="G3 (Bethesda)">
        <title>Genome assembly of Hibiscus sabdariffa L. provides insights into metabolisms of medicinal natural products.</title>
        <authorList>
            <person name="Kim T."/>
        </authorList>
    </citation>
    <scope>NUCLEOTIDE SEQUENCE [LARGE SCALE GENOMIC DNA]</scope>
    <source>
        <strain evidence="2">TK-2024</strain>
        <tissue evidence="2">Old leaves</tissue>
    </source>
</reference>
<sequence length="322" mass="34850">MKGKLWVKGFIKLSAEADCTDNNLGFEEQCIRVTNTDQSRGATSPEKTMYASMVKKGSNGIGCEPFDDDLSPDKVILRDDDCIVSDFGEFPTIKRPTMGSSSERVVAETPGVASGSRFVVLQEESPFNFMEAGTEVANPIHVSPSAKDVATAGTSKGAKKVIYHESTTERHSKPVGASVCSDDEVAVVSLVPRSEMIVDPHKFTSSTGTHRVVSIRERSDLGKGGSHLKLSNAHDSRGKGLKDGLPKGLRIQKGFDFQPTRRTPLADWVQSTSDRIQADIDATRSSSDPENAMEEDGRESDSLHAFRPSQSRTGPGVFDGNR</sequence>
<evidence type="ECO:0000313" key="3">
    <source>
        <dbReference type="Proteomes" id="UP001396334"/>
    </source>
</evidence>
<organism evidence="2 3">
    <name type="scientific">Hibiscus sabdariffa</name>
    <name type="common">roselle</name>
    <dbReference type="NCBI Taxonomy" id="183260"/>
    <lineage>
        <taxon>Eukaryota</taxon>
        <taxon>Viridiplantae</taxon>
        <taxon>Streptophyta</taxon>
        <taxon>Embryophyta</taxon>
        <taxon>Tracheophyta</taxon>
        <taxon>Spermatophyta</taxon>
        <taxon>Magnoliopsida</taxon>
        <taxon>eudicotyledons</taxon>
        <taxon>Gunneridae</taxon>
        <taxon>Pentapetalae</taxon>
        <taxon>rosids</taxon>
        <taxon>malvids</taxon>
        <taxon>Malvales</taxon>
        <taxon>Malvaceae</taxon>
        <taxon>Malvoideae</taxon>
        <taxon>Hibiscus</taxon>
    </lineage>
</organism>
<keyword evidence="3" id="KW-1185">Reference proteome</keyword>
<evidence type="ECO:0000256" key="1">
    <source>
        <dbReference type="SAM" id="MobiDB-lite"/>
    </source>
</evidence>
<proteinExistence type="predicted"/>